<feature type="region of interest" description="Disordered" evidence="1">
    <location>
        <begin position="1"/>
        <end position="21"/>
    </location>
</feature>
<accession>A0AAV5TX50</accession>
<feature type="region of interest" description="Disordered" evidence="1">
    <location>
        <begin position="288"/>
        <end position="372"/>
    </location>
</feature>
<dbReference type="Proteomes" id="UP001432027">
    <property type="component" value="Unassembled WGS sequence"/>
</dbReference>
<feature type="region of interest" description="Disordered" evidence="1">
    <location>
        <begin position="504"/>
        <end position="543"/>
    </location>
</feature>
<reference evidence="2" key="1">
    <citation type="submission" date="2023-10" db="EMBL/GenBank/DDBJ databases">
        <title>Genome assembly of Pristionchus species.</title>
        <authorList>
            <person name="Yoshida K."/>
            <person name="Sommer R.J."/>
        </authorList>
    </citation>
    <scope>NUCLEOTIDE SEQUENCE</scope>
    <source>
        <strain evidence="2">RS0144</strain>
    </source>
</reference>
<feature type="compositionally biased region" description="Polar residues" evidence="1">
    <location>
        <begin position="350"/>
        <end position="359"/>
    </location>
</feature>
<evidence type="ECO:0000313" key="2">
    <source>
        <dbReference type="EMBL" id="GMS98811.1"/>
    </source>
</evidence>
<protein>
    <submittedName>
        <fullName evidence="2">Uncharacterized protein</fullName>
    </submittedName>
</protein>
<feature type="compositionally biased region" description="Acidic residues" evidence="1">
    <location>
        <begin position="523"/>
        <end position="533"/>
    </location>
</feature>
<gene>
    <name evidence="2" type="ORF">PENTCL1PPCAC_20986</name>
</gene>
<proteinExistence type="predicted"/>
<comment type="caution">
    <text evidence="2">The sequence shown here is derived from an EMBL/GenBank/DDBJ whole genome shotgun (WGS) entry which is preliminary data.</text>
</comment>
<name>A0AAV5TX50_9BILA</name>
<organism evidence="2 3">
    <name type="scientific">Pristionchus entomophagus</name>
    <dbReference type="NCBI Taxonomy" id="358040"/>
    <lineage>
        <taxon>Eukaryota</taxon>
        <taxon>Metazoa</taxon>
        <taxon>Ecdysozoa</taxon>
        <taxon>Nematoda</taxon>
        <taxon>Chromadorea</taxon>
        <taxon>Rhabditida</taxon>
        <taxon>Rhabditina</taxon>
        <taxon>Diplogasteromorpha</taxon>
        <taxon>Diplogasteroidea</taxon>
        <taxon>Neodiplogasteridae</taxon>
        <taxon>Pristionchus</taxon>
    </lineage>
</organism>
<feature type="non-terminal residue" evidence="2">
    <location>
        <position position="1"/>
    </location>
</feature>
<dbReference type="EMBL" id="BTSX01000005">
    <property type="protein sequence ID" value="GMS98811.1"/>
    <property type="molecule type" value="Genomic_DNA"/>
</dbReference>
<dbReference type="AlphaFoldDB" id="A0AAV5TX50"/>
<feature type="region of interest" description="Disordered" evidence="1">
    <location>
        <begin position="392"/>
        <end position="421"/>
    </location>
</feature>
<feature type="compositionally biased region" description="Basic and acidic residues" evidence="1">
    <location>
        <begin position="288"/>
        <end position="313"/>
    </location>
</feature>
<evidence type="ECO:0000313" key="3">
    <source>
        <dbReference type="Proteomes" id="UP001432027"/>
    </source>
</evidence>
<keyword evidence="3" id="KW-1185">Reference proteome</keyword>
<sequence length="543" mass="58250">GVMAAGVGAPRTTAAPRGALQAPSATELRLAARRAITALRKTPRATAERALADENDENEENSPALEQLAMYHLRQIAAELEDEVREYLATGSVRDSGVVSFLLPSDHSTKDGDRSKALDDLLESERVAAAQRSGALRALERPRSQPRARGGADALRMNETFVVSDADVCAAAPPSAIPRIADFDGIRDFSEAVSARDQYVGVRLPAAAAADKRVVIVEEEDDGNPWSDDSVEEICISARGDEEGGGSDAASVERVVKELRAELVADRSFVATFRSGDMAQTTREIQRRLRERNEAKFGGDSGRGEDEGARDQRSPQPPRNARRSARRIGLPLLESTPLKARPGTSRRPATEQQPQSSARRSIVEEPPERVTIGVGTSARDIPMYSTGVQCEMEEPSTSSHHHSSVASRGLVSSEESSSFGQVPERLLQQQLQHVRVVQQPTMPATIGSAMHEAASAAAAAPAPRTSAFRVRDATISSSALSSGGGVRLPSSPDSMIRGLLEGVQLAREQSPAPVPPPRMYPPESDEEGEEENTLENLDSIRDA</sequence>
<evidence type="ECO:0000256" key="1">
    <source>
        <dbReference type="SAM" id="MobiDB-lite"/>
    </source>
</evidence>